<evidence type="ECO:0000313" key="2">
    <source>
        <dbReference type="EMBL" id="BCM82143.1"/>
    </source>
</evidence>
<accession>A0A8H9C441</accession>
<feature type="domain" description="EAL" evidence="1">
    <location>
        <begin position="163"/>
        <end position="405"/>
    </location>
</feature>
<dbReference type="PANTHER" id="PTHR33121:SF76">
    <property type="entry name" value="SIGNALING PROTEIN"/>
    <property type="match status" value="1"/>
</dbReference>
<dbReference type="Gene3D" id="3.20.20.450">
    <property type="entry name" value="EAL domain"/>
    <property type="match status" value="1"/>
</dbReference>
<dbReference type="InterPro" id="IPR029016">
    <property type="entry name" value="GAF-like_dom_sf"/>
</dbReference>
<name>A0A8H9C441_9HYPH</name>
<gene>
    <name evidence="2" type="ORF">mvi_06040</name>
</gene>
<reference evidence="2" key="1">
    <citation type="submission" date="2020-11" db="EMBL/GenBank/DDBJ databases">
        <title>Complete genome sequence of a novel pathogenic Methylobacterium strain isolated from rice in Vietnam.</title>
        <authorList>
            <person name="Lai K."/>
            <person name="Okazaki S."/>
            <person name="Higashi K."/>
            <person name="Mori H."/>
            <person name="Toyoda A."/>
            <person name="Kurokawa K."/>
        </authorList>
    </citation>
    <scope>NUCLEOTIDE SEQUENCE</scope>
    <source>
        <strain evidence="2">VL1</strain>
    </source>
</reference>
<dbReference type="Pfam" id="PF01590">
    <property type="entry name" value="GAF"/>
    <property type="match status" value="1"/>
</dbReference>
<dbReference type="Gene3D" id="3.30.450.40">
    <property type="match status" value="1"/>
</dbReference>
<sequence length="414" mass="44033">MPLRPVFGDHPGSTSEQVLSVLRSVRRHLAMDVGFISEFVAGDRVIRFSDVGGPAPNPVVVGTSAPLEQSFCYYVAKGLMPGLMPDAARDPVAGTMPVTRDMPVGAHLSVPLRHADGEPYGTLCCFSYTPDRSLTARDLGMLRLCADMVESILSRDRDAAREREGKRRRIAALLDTQAIEMVFQPIYRTADASLAAFEALARFPSPPGQGPDIWFADAAEVGLGEQLEFLALRKALAAFPALPAGVKLSVNLSPSALAAPGLIEALGDAPSERLVIELTEHAAVASYEQLRAVLDPLRARGLFLAIDDVGAGHATLRHVLDLAPEIIKLDMSLIRHIDTHSGRRALTEALTGYGRRIGCEIVAEGVETQAEYAVLRGIGVTRVQGFLTGRPLSLDAAAALPPVGPAALEGASEG</sequence>
<dbReference type="AlphaFoldDB" id="A0A8H9C441"/>
<evidence type="ECO:0000313" key="3">
    <source>
        <dbReference type="Proteomes" id="UP000663508"/>
    </source>
</evidence>
<dbReference type="Pfam" id="PF00563">
    <property type="entry name" value="EAL"/>
    <property type="match status" value="1"/>
</dbReference>
<dbReference type="SUPFAM" id="SSF141868">
    <property type="entry name" value="EAL domain-like"/>
    <property type="match status" value="1"/>
</dbReference>
<dbReference type="SMART" id="SM00065">
    <property type="entry name" value="GAF"/>
    <property type="match status" value="1"/>
</dbReference>
<dbReference type="InterPro" id="IPR001633">
    <property type="entry name" value="EAL_dom"/>
</dbReference>
<dbReference type="EMBL" id="AP024145">
    <property type="protein sequence ID" value="BCM82143.1"/>
    <property type="molecule type" value="Genomic_DNA"/>
</dbReference>
<dbReference type="Proteomes" id="UP000663508">
    <property type="component" value="Chromosome"/>
</dbReference>
<dbReference type="PANTHER" id="PTHR33121">
    <property type="entry name" value="CYCLIC DI-GMP PHOSPHODIESTERASE PDEF"/>
    <property type="match status" value="1"/>
</dbReference>
<dbReference type="RefSeq" id="WP_207181360.1">
    <property type="nucleotide sequence ID" value="NZ_AP024145.1"/>
</dbReference>
<dbReference type="InterPro" id="IPR003018">
    <property type="entry name" value="GAF"/>
</dbReference>
<proteinExistence type="predicted"/>
<protein>
    <recommendedName>
        <fullName evidence="1">EAL domain-containing protein</fullName>
    </recommendedName>
</protein>
<evidence type="ECO:0000259" key="1">
    <source>
        <dbReference type="PROSITE" id="PS50883"/>
    </source>
</evidence>
<dbReference type="SUPFAM" id="SSF55781">
    <property type="entry name" value="GAF domain-like"/>
    <property type="match status" value="1"/>
</dbReference>
<organism evidence="2 3">
    <name type="scientific">Methylobacterium indicum</name>
    <dbReference type="NCBI Taxonomy" id="1775910"/>
    <lineage>
        <taxon>Bacteria</taxon>
        <taxon>Pseudomonadati</taxon>
        <taxon>Pseudomonadota</taxon>
        <taxon>Alphaproteobacteria</taxon>
        <taxon>Hyphomicrobiales</taxon>
        <taxon>Methylobacteriaceae</taxon>
        <taxon>Methylobacterium</taxon>
    </lineage>
</organism>
<dbReference type="GO" id="GO:0071111">
    <property type="term" value="F:cyclic-guanylate-specific phosphodiesterase activity"/>
    <property type="evidence" value="ECO:0007669"/>
    <property type="project" value="InterPro"/>
</dbReference>
<dbReference type="InterPro" id="IPR050706">
    <property type="entry name" value="Cyclic-di-GMP_PDE-like"/>
</dbReference>
<dbReference type="SMART" id="SM00052">
    <property type="entry name" value="EAL"/>
    <property type="match status" value="1"/>
</dbReference>
<dbReference type="InterPro" id="IPR035919">
    <property type="entry name" value="EAL_sf"/>
</dbReference>
<dbReference type="PROSITE" id="PS50883">
    <property type="entry name" value="EAL"/>
    <property type="match status" value="1"/>
</dbReference>
<dbReference type="KEGG" id="mind:mvi_06040"/>
<dbReference type="CDD" id="cd01948">
    <property type="entry name" value="EAL"/>
    <property type="match status" value="1"/>
</dbReference>